<dbReference type="Proteomes" id="UP001060164">
    <property type="component" value="Chromosome"/>
</dbReference>
<dbReference type="InterPro" id="IPR038071">
    <property type="entry name" value="UROD/MetE-like_sf"/>
</dbReference>
<dbReference type="InterPro" id="IPR052024">
    <property type="entry name" value="Methanogen_methyltrans"/>
</dbReference>
<dbReference type="Gene3D" id="3.20.20.210">
    <property type="match status" value="1"/>
</dbReference>
<dbReference type="InterPro" id="IPR000257">
    <property type="entry name" value="Uroporphyrinogen_deCOase"/>
</dbReference>
<dbReference type="Pfam" id="PF01208">
    <property type="entry name" value="URO-D"/>
    <property type="match status" value="1"/>
</dbReference>
<gene>
    <name evidence="2" type="ORF">NQ502_07210</name>
</gene>
<keyword evidence="3" id="KW-1185">Reference proteome</keyword>
<reference evidence="2" key="1">
    <citation type="journal article" date="2022" name="Cell">
        <title>Design, construction, and in vivo augmentation of a complex gut microbiome.</title>
        <authorList>
            <person name="Cheng A.G."/>
            <person name="Ho P.Y."/>
            <person name="Aranda-Diaz A."/>
            <person name="Jain S."/>
            <person name="Yu F.B."/>
            <person name="Meng X."/>
            <person name="Wang M."/>
            <person name="Iakiviak M."/>
            <person name="Nagashima K."/>
            <person name="Zhao A."/>
            <person name="Murugkar P."/>
            <person name="Patil A."/>
            <person name="Atabakhsh K."/>
            <person name="Weakley A."/>
            <person name="Yan J."/>
            <person name="Brumbaugh A.R."/>
            <person name="Higginbottom S."/>
            <person name="Dimas A."/>
            <person name="Shiver A.L."/>
            <person name="Deutschbauer A."/>
            <person name="Neff N."/>
            <person name="Sonnenburg J.L."/>
            <person name="Huang K.C."/>
            <person name="Fischbach M.A."/>
        </authorList>
    </citation>
    <scope>NUCLEOTIDE SEQUENCE</scope>
    <source>
        <strain evidence="2">DSM 19829</strain>
    </source>
</reference>
<dbReference type="SUPFAM" id="SSF51726">
    <property type="entry name" value="UROD/MetE-like"/>
    <property type="match status" value="1"/>
</dbReference>
<dbReference type="PANTHER" id="PTHR47099">
    <property type="entry name" value="METHYLCOBAMIDE:COM METHYLTRANSFERASE MTBA"/>
    <property type="match status" value="1"/>
</dbReference>
<proteinExistence type="predicted"/>
<sequence>MTKKERIRAMIDNRPADRIGVSGWLHMPMVDRHVKDFVKATIDFTDNNGWDFVKLMSNGHYFAEAYGAKIRWRNDPGEWSGEFLEYPVKTPEDLAALPVLDPDENPVFQREIEIAKGVCEHYRGEVPVLATIFTPLTWMQEMMHSCNPAPAMQMMAEHPKEVHRALEALLETNKKLLDRMIAAGVDGIFLSTQWASRALVTDEQIAEFCRPYDKELLRYIKDRTWFNMMHLHYCEKLQFEEFLDYEGIQAFNWENCTKIADMSRLTSIKTVRDMYPDKVLIGGIDQHNDFVNADNDREAIKDVLRRRLLTALEECGDYRFIFAPGCALPLDVDRYVFTLMQEVVQEEGLVK</sequence>
<evidence type="ECO:0000313" key="3">
    <source>
        <dbReference type="Proteomes" id="UP001060164"/>
    </source>
</evidence>
<accession>A0ABY5VLA5</accession>
<feature type="domain" description="Uroporphyrinogen decarboxylase (URO-D)" evidence="1">
    <location>
        <begin position="32"/>
        <end position="346"/>
    </location>
</feature>
<name>A0ABY5VLA5_9FIRM</name>
<protein>
    <recommendedName>
        <fullName evidence="1">Uroporphyrinogen decarboxylase (URO-D) domain-containing protein</fullName>
    </recommendedName>
</protein>
<dbReference type="EMBL" id="CP102290">
    <property type="protein sequence ID" value="UWP61374.1"/>
    <property type="molecule type" value="Genomic_DNA"/>
</dbReference>
<dbReference type="PANTHER" id="PTHR47099:SF1">
    <property type="entry name" value="METHYLCOBAMIDE:COM METHYLTRANSFERASE MTBA"/>
    <property type="match status" value="1"/>
</dbReference>
<dbReference type="RefSeq" id="WP_242830221.1">
    <property type="nucleotide sequence ID" value="NZ_CABLBR010000003.1"/>
</dbReference>
<evidence type="ECO:0000313" key="2">
    <source>
        <dbReference type="EMBL" id="UWP61374.1"/>
    </source>
</evidence>
<organism evidence="2 3">
    <name type="scientific">Ruminococcus gauvreauii</name>
    <dbReference type="NCBI Taxonomy" id="438033"/>
    <lineage>
        <taxon>Bacteria</taxon>
        <taxon>Bacillati</taxon>
        <taxon>Bacillota</taxon>
        <taxon>Clostridia</taxon>
        <taxon>Eubacteriales</taxon>
        <taxon>Oscillospiraceae</taxon>
        <taxon>Ruminococcus</taxon>
    </lineage>
</organism>
<evidence type="ECO:0000259" key="1">
    <source>
        <dbReference type="Pfam" id="PF01208"/>
    </source>
</evidence>